<comment type="catalytic activity">
    <reaction evidence="6">
        <text>cob(I)alamin-[corrinoid adenosyltransferase] + ATP = apo-[corrinoid adenosyltransferase] + adenosylcob(III)alamin + triphosphate</text>
        <dbReference type="Rhea" id="RHEA:56796"/>
        <dbReference type="Rhea" id="RHEA-COMP:14743"/>
        <dbReference type="Rhea" id="RHEA-COMP:14744"/>
        <dbReference type="ChEBI" id="CHEBI:18036"/>
        <dbReference type="ChEBI" id="CHEBI:18408"/>
        <dbReference type="ChEBI" id="CHEBI:30616"/>
        <dbReference type="ChEBI" id="CHEBI:60488"/>
        <dbReference type="ChEBI" id="CHEBI:83228"/>
    </reaction>
    <physiologicalReaction direction="left-to-right" evidence="6">
        <dbReference type="Rhea" id="RHEA:56797"/>
    </physiologicalReaction>
</comment>
<evidence type="ECO:0000256" key="2">
    <source>
        <dbReference type="ARBA" id="ARBA00011233"/>
    </source>
</evidence>
<evidence type="ECO:0000256" key="5">
    <source>
        <dbReference type="ARBA" id="ARBA00022840"/>
    </source>
</evidence>
<evidence type="ECO:0000256" key="4">
    <source>
        <dbReference type="ARBA" id="ARBA00022741"/>
    </source>
</evidence>
<dbReference type="EMBL" id="CASHTH010000694">
    <property type="protein sequence ID" value="CAI8006544.1"/>
    <property type="molecule type" value="Genomic_DNA"/>
</dbReference>
<keyword evidence="3 10" id="KW-0808">Transferase</keyword>
<protein>
    <recommendedName>
        <fullName evidence="8">Corrinoid adenosyltransferase MMAB</fullName>
    </recommendedName>
    <alternativeName>
        <fullName evidence="9">ATP:co(I)rrinoid adenosyltransferase MMAB</fullName>
    </alternativeName>
</protein>
<reference evidence="12" key="1">
    <citation type="submission" date="2023-03" db="EMBL/GenBank/DDBJ databases">
        <authorList>
            <person name="Steffen K."/>
            <person name="Cardenas P."/>
        </authorList>
    </citation>
    <scope>NUCLEOTIDE SEQUENCE</scope>
</reference>
<dbReference type="GO" id="GO:0005524">
    <property type="term" value="F:ATP binding"/>
    <property type="evidence" value="ECO:0007669"/>
    <property type="project" value="UniProtKB-UniRule"/>
</dbReference>
<dbReference type="Gene3D" id="1.20.1200.10">
    <property type="entry name" value="Cobalamin adenosyltransferase-like"/>
    <property type="match status" value="1"/>
</dbReference>
<dbReference type="InterPro" id="IPR029499">
    <property type="entry name" value="PduO-typ"/>
</dbReference>
<evidence type="ECO:0000256" key="7">
    <source>
        <dbReference type="ARBA" id="ARBA00056747"/>
    </source>
</evidence>
<evidence type="ECO:0000256" key="10">
    <source>
        <dbReference type="RuleBase" id="RU366026"/>
    </source>
</evidence>
<evidence type="ECO:0000256" key="1">
    <source>
        <dbReference type="ARBA" id="ARBA00007487"/>
    </source>
</evidence>
<proteinExistence type="inferred from homology"/>
<dbReference type="Pfam" id="PF01923">
    <property type="entry name" value="Cob_adeno_trans"/>
    <property type="match status" value="1"/>
</dbReference>
<dbReference type="PANTHER" id="PTHR12213">
    <property type="entry name" value="CORRINOID ADENOSYLTRANSFERASE"/>
    <property type="match status" value="1"/>
</dbReference>
<keyword evidence="13" id="KW-1185">Reference proteome</keyword>
<name>A0AA35R8E5_GEOBA</name>
<feature type="domain" description="Cobalamin adenosyltransferase-like" evidence="11">
    <location>
        <begin position="52"/>
        <end position="226"/>
    </location>
</feature>
<evidence type="ECO:0000256" key="9">
    <source>
        <dbReference type="ARBA" id="ARBA00075216"/>
    </source>
</evidence>
<dbReference type="InterPro" id="IPR016030">
    <property type="entry name" value="CblAdoTrfase-like"/>
</dbReference>
<gene>
    <name evidence="12" type="ORF">GBAR_LOCUS4776</name>
</gene>
<accession>A0AA35R8E5</accession>
<dbReference type="SUPFAM" id="SSF89028">
    <property type="entry name" value="Cobalamin adenosyltransferase-like"/>
    <property type="match status" value="1"/>
</dbReference>
<evidence type="ECO:0000256" key="6">
    <source>
        <dbReference type="ARBA" id="ARBA00051988"/>
    </source>
</evidence>
<dbReference type="GO" id="GO:0008817">
    <property type="term" value="F:corrinoid adenosyltransferase activity"/>
    <property type="evidence" value="ECO:0007669"/>
    <property type="project" value="UniProtKB-ARBA"/>
</dbReference>
<evidence type="ECO:0000256" key="8">
    <source>
        <dbReference type="ARBA" id="ARBA00071654"/>
    </source>
</evidence>
<comment type="similarity">
    <text evidence="1 10">Belongs to the Cob(I)alamin adenosyltransferase family.</text>
</comment>
<evidence type="ECO:0000256" key="3">
    <source>
        <dbReference type="ARBA" id="ARBA00022679"/>
    </source>
</evidence>
<keyword evidence="5 10" id="KW-0067">ATP-binding</keyword>
<keyword evidence="4 10" id="KW-0547">Nucleotide-binding</keyword>
<evidence type="ECO:0000313" key="12">
    <source>
        <dbReference type="EMBL" id="CAI8006544.1"/>
    </source>
</evidence>
<dbReference type="AlphaFoldDB" id="A0AA35R8E5"/>
<evidence type="ECO:0000259" key="11">
    <source>
        <dbReference type="Pfam" id="PF01923"/>
    </source>
</evidence>
<evidence type="ECO:0000313" key="13">
    <source>
        <dbReference type="Proteomes" id="UP001174909"/>
    </source>
</evidence>
<dbReference type="NCBIfam" id="TIGR00636">
    <property type="entry name" value="PduO_Nterm"/>
    <property type="match status" value="1"/>
</dbReference>
<organism evidence="12 13">
    <name type="scientific">Geodia barretti</name>
    <name type="common">Barrett's horny sponge</name>
    <dbReference type="NCBI Taxonomy" id="519541"/>
    <lineage>
        <taxon>Eukaryota</taxon>
        <taxon>Metazoa</taxon>
        <taxon>Porifera</taxon>
        <taxon>Demospongiae</taxon>
        <taxon>Heteroscleromorpha</taxon>
        <taxon>Tetractinellida</taxon>
        <taxon>Astrophorina</taxon>
        <taxon>Geodiidae</taxon>
        <taxon>Geodia</taxon>
    </lineage>
</organism>
<dbReference type="FunFam" id="1.20.1200.10:FF:000001">
    <property type="entry name" value="Cob(I)yrinic acid a,c-diamide adenosyltransferase"/>
    <property type="match status" value="1"/>
</dbReference>
<dbReference type="GO" id="GO:0009235">
    <property type="term" value="P:cobalamin metabolic process"/>
    <property type="evidence" value="ECO:0007669"/>
    <property type="project" value="UniProtKB-ARBA"/>
</dbReference>
<sequence length="243" mass="27345">MRIVYIASAQARAATRTKVLMSFIRFHQHASSRRLVFIRRLCSETSGQKLKIYTRQGDKGVSSTFSGQRLPKDNDVFEAVGTTDELNSTIGLAREFCLEHEAATHGGKVVGMLQEIQSRLFEVGAHVATPRNKATPTKQARTEFGEHHSVELEKWIDELDADLPQLANFILPSGGKASATLHLARTVCRRAERRVVPLYRADMVEQGVTKYLNRLSDFLFTAARFVAQKEGKEEVIFRPENDK</sequence>
<comment type="function">
    <text evidence="7">Converts cob(I)alamin to adenosylcobalamin (adenosylcob(III)alamin), a coenzyme for methylmalonyl-CoA mutase, therefore participates in the final step of the vitamin B12 conversion. Generates adenosylcobalamin (AdoCbl) and directly delivers the cofactor to MUT in a transfer that is stimulated by ATP-binding to MMAB and gated by MMAA.</text>
</comment>
<comment type="caution">
    <text evidence="12">The sequence shown here is derived from an EMBL/GenBank/DDBJ whole genome shotgun (WGS) entry which is preliminary data.</text>
</comment>
<dbReference type="InterPro" id="IPR036451">
    <property type="entry name" value="CblAdoTrfase-like_sf"/>
</dbReference>
<comment type="subunit">
    <text evidence="2">Homotrimer.</text>
</comment>
<dbReference type="Proteomes" id="UP001174909">
    <property type="component" value="Unassembled WGS sequence"/>
</dbReference>
<dbReference type="PANTHER" id="PTHR12213:SF0">
    <property type="entry name" value="CORRINOID ADENOSYLTRANSFERASE MMAB"/>
    <property type="match status" value="1"/>
</dbReference>